<organism evidence="3 4">
    <name type="scientific">Terrabacter aeriphilus</name>
    <dbReference type="NCBI Taxonomy" id="515662"/>
    <lineage>
        <taxon>Bacteria</taxon>
        <taxon>Bacillati</taxon>
        <taxon>Actinomycetota</taxon>
        <taxon>Actinomycetes</taxon>
        <taxon>Micrococcales</taxon>
        <taxon>Intrasporangiaceae</taxon>
        <taxon>Terrabacter</taxon>
    </lineage>
</organism>
<dbReference type="InterPro" id="IPR014784">
    <property type="entry name" value="Cu2_ascorb_mOase-like_C"/>
</dbReference>
<feature type="region of interest" description="Disordered" evidence="2">
    <location>
        <begin position="34"/>
        <end position="70"/>
    </location>
</feature>
<gene>
    <name evidence="3" type="ORF">GCM10023258_06320</name>
</gene>
<feature type="compositionally biased region" description="Low complexity" evidence="2">
    <location>
        <begin position="47"/>
        <end position="60"/>
    </location>
</feature>
<dbReference type="PROSITE" id="PS51257">
    <property type="entry name" value="PROKAR_LIPOPROTEIN"/>
    <property type="match status" value="1"/>
</dbReference>
<dbReference type="PANTHER" id="PTHR10157:SF23">
    <property type="entry name" value="MOXD1 HOMOLOG 1"/>
    <property type="match status" value="1"/>
</dbReference>
<evidence type="ECO:0000256" key="2">
    <source>
        <dbReference type="SAM" id="MobiDB-lite"/>
    </source>
</evidence>
<dbReference type="InterPro" id="IPR036939">
    <property type="entry name" value="Cu2_ascorb_mOase_N_sf"/>
</dbReference>
<evidence type="ECO:0008006" key="5">
    <source>
        <dbReference type="Google" id="ProtNLM"/>
    </source>
</evidence>
<evidence type="ECO:0000313" key="3">
    <source>
        <dbReference type="EMBL" id="GAA5019044.1"/>
    </source>
</evidence>
<dbReference type="PANTHER" id="PTHR10157">
    <property type="entry name" value="DOPAMINE BETA HYDROXYLASE RELATED"/>
    <property type="match status" value="1"/>
</dbReference>
<reference evidence="4" key="1">
    <citation type="journal article" date="2019" name="Int. J. Syst. Evol. Microbiol.">
        <title>The Global Catalogue of Microorganisms (GCM) 10K type strain sequencing project: providing services to taxonomists for standard genome sequencing and annotation.</title>
        <authorList>
            <consortium name="The Broad Institute Genomics Platform"/>
            <consortium name="The Broad Institute Genome Sequencing Center for Infectious Disease"/>
            <person name="Wu L."/>
            <person name="Ma J."/>
        </authorList>
    </citation>
    <scope>NUCLEOTIDE SEQUENCE [LARGE SCALE GENOMIC DNA]</scope>
    <source>
        <strain evidence="4">JCM 17687</strain>
    </source>
</reference>
<dbReference type="Gene3D" id="2.60.120.310">
    <property type="entry name" value="Copper type II, ascorbate-dependent monooxygenase, N-terminal domain"/>
    <property type="match status" value="1"/>
</dbReference>
<dbReference type="Proteomes" id="UP001500427">
    <property type="component" value="Unassembled WGS sequence"/>
</dbReference>
<dbReference type="InterPro" id="IPR008977">
    <property type="entry name" value="PHM/PNGase_F_dom_sf"/>
</dbReference>
<name>A0ABP9J2Y1_9MICO</name>
<comment type="caution">
    <text evidence="3">The sequence shown here is derived from an EMBL/GenBank/DDBJ whole genome shotgun (WGS) entry which is preliminary data.</text>
</comment>
<keyword evidence="4" id="KW-1185">Reference proteome</keyword>
<keyword evidence="1" id="KW-1015">Disulfide bond</keyword>
<dbReference type="InterPro" id="IPR000945">
    <property type="entry name" value="DBH-like"/>
</dbReference>
<proteinExistence type="predicted"/>
<dbReference type="EMBL" id="BAABIW010000006">
    <property type="protein sequence ID" value="GAA5019044.1"/>
    <property type="molecule type" value="Genomic_DNA"/>
</dbReference>
<dbReference type="SUPFAM" id="SSF49742">
    <property type="entry name" value="PHM/PNGase F"/>
    <property type="match status" value="2"/>
</dbReference>
<evidence type="ECO:0000313" key="4">
    <source>
        <dbReference type="Proteomes" id="UP001500427"/>
    </source>
</evidence>
<evidence type="ECO:0000256" key="1">
    <source>
        <dbReference type="ARBA" id="ARBA00023157"/>
    </source>
</evidence>
<sequence>MRALVVALTVAALAVLTACGTPNPTAQARLEAHGTGHAGTQEPTPPAHSAAPATPTAPTALRRGESVRTVTTRAAYTPKAPTTGTDDYHCFVLDPAVTRDAFVTGFDIAPGQPAEVHHVILFRVPAADAARARARDAESGGTGWTCFGGAGLGAGGGLDDAPWVGAWAPGGRENVLPADVGIPVEKGSLLVMQVHYNLRHGVAPDRTSVRLRLSTSAGLAPLETMLYPAPVELPCRPDRTGPLCDRGAAVADVSQRFGPMSSRIVNGLLLVCDGTLLPAPGPTQSCTRRVEQAATIRAAAGHMHLLGSSLRIELDPGTARARTLLEIPVWNFDDQGAVPVPATRIRPGDTIRVTCTHDQSWRDRLPDLQGLPERYVVWGEGTTDEMCLGLLSVTRP</sequence>
<protein>
    <recommendedName>
        <fullName evidence="5">Copper type II ascorbate-dependent monooxygenase-like protein</fullName>
    </recommendedName>
</protein>
<dbReference type="Gene3D" id="2.60.120.230">
    <property type="match status" value="1"/>
</dbReference>
<accession>A0ABP9J2Y1</accession>